<dbReference type="Gene3D" id="1.20.5.170">
    <property type="match status" value="1"/>
</dbReference>
<feature type="compositionally biased region" description="Low complexity" evidence="1">
    <location>
        <begin position="257"/>
        <end position="280"/>
    </location>
</feature>
<dbReference type="PROSITE" id="PS00036">
    <property type="entry name" value="BZIP_BASIC"/>
    <property type="match status" value="1"/>
</dbReference>
<evidence type="ECO:0000259" key="2">
    <source>
        <dbReference type="PROSITE" id="PS50217"/>
    </source>
</evidence>
<dbReference type="GO" id="GO:0003700">
    <property type="term" value="F:DNA-binding transcription factor activity"/>
    <property type="evidence" value="ECO:0007669"/>
    <property type="project" value="InterPro"/>
</dbReference>
<dbReference type="GeneID" id="28993934"/>
<proteinExistence type="predicted"/>
<dbReference type="PROSITE" id="PS50217">
    <property type="entry name" value="BZIP"/>
    <property type="match status" value="1"/>
</dbReference>
<dbReference type="AlphaFoldDB" id="A0A167JFK3"/>
<accession>A0A167JFK3</accession>
<organism evidence="3 4">
    <name type="scientific">Phycomyces blakesleeanus (strain ATCC 8743b / DSM 1359 / FGSC 10004 / NBRC 33097 / NRRL 1555)</name>
    <dbReference type="NCBI Taxonomy" id="763407"/>
    <lineage>
        <taxon>Eukaryota</taxon>
        <taxon>Fungi</taxon>
        <taxon>Fungi incertae sedis</taxon>
        <taxon>Mucoromycota</taxon>
        <taxon>Mucoromycotina</taxon>
        <taxon>Mucoromycetes</taxon>
        <taxon>Mucorales</taxon>
        <taxon>Phycomycetaceae</taxon>
        <taxon>Phycomyces</taxon>
    </lineage>
</organism>
<feature type="region of interest" description="Disordered" evidence="1">
    <location>
        <begin position="307"/>
        <end position="347"/>
    </location>
</feature>
<feature type="region of interest" description="Disordered" evidence="1">
    <location>
        <begin position="243"/>
        <end position="285"/>
    </location>
</feature>
<dbReference type="InParanoid" id="A0A167JFK3"/>
<feature type="domain" description="BZIP" evidence="2">
    <location>
        <begin position="172"/>
        <end position="231"/>
    </location>
</feature>
<dbReference type="STRING" id="763407.A0A167JFK3"/>
<reference evidence="4" key="1">
    <citation type="submission" date="2015-06" db="EMBL/GenBank/DDBJ databases">
        <title>Expansion of signal transduction pathways in fungi by whole-genome duplication.</title>
        <authorList>
            <consortium name="DOE Joint Genome Institute"/>
            <person name="Corrochano L.M."/>
            <person name="Kuo A."/>
            <person name="Marcet-Houben M."/>
            <person name="Polaino S."/>
            <person name="Salamov A."/>
            <person name="Villalobos J.M."/>
            <person name="Alvarez M.I."/>
            <person name="Avalos J."/>
            <person name="Benito E.P."/>
            <person name="Benoit I."/>
            <person name="Burger G."/>
            <person name="Camino L.P."/>
            <person name="Canovas D."/>
            <person name="Cerda-Olmedo E."/>
            <person name="Cheng J.-F."/>
            <person name="Dominguez A."/>
            <person name="Elias M."/>
            <person name="Eslava A.P."/>
            <person name="Glaser F."/>
            <person name="Grimwood J."/>
            <person name="Gutierrez G."/>
            <person name="Heitman J."/>
            <person name="Henrissat B."/>
            <person name="Iturriaga E.A."/>
            <person name="Lang B.F."/>
            <person name="Lavin J.L."/>
            <person name="Lee S."/>
            <person name="Li W."/>
            <person name="Lindquist E."/>
            <person name="Lopez-Garcia S."/>
            <person name="Luque E.M."/>
            <person name="Marcos A.T."/>
            <person name="Martin J."/>
            <person name="McCluskey K."/>
            <person name="Medina H.R."/>
            <person name="Miralles-Duran A."/>
            <person name="Miyazaki A."/>
            <person name="Munoz-Torres E."/>
            <person name="Oguiza J.A."/>
            <person name="Ohm R."/>
            <person name="Olmedo M."/>
            <person name="Orejas M."/>
            <person name="Ortiz-Castellanos L."/>
            <person name="Pisabarro A.G."/>
            <person name="Rodriguez-Romero J."/>
            <person name="Ruiz-Herrera J."/>
            <person name="Ruiz-Vazquez R."/>
            <person name="Sanz C."/>
            <person name="Schackwitz W."/>
            <person name="Schmutz J."/>
            <person name="Shahriari M."/>
            <person name="Shelest E."/>
            <person name="Silva-Franco F."/>
            <person name="Soanes D."/>
            <person name="Syed K."/>
            <person name="Tagua V.G."/>
            <person name="Talbot N.J."/>
            <person name="Thon M."/>
            <person name="De vries R.P."/>
            <person name="Wiebenga A."/>
            <person name="Yadav J.S."/>
            <person name="Braun E.L."/>
            <person name="Baker S."/>
            <person name="Garre V."/>
            <person name="Horwitz B."/>
            <person name="Torres-Martinez S."/>
            <person name="Idnurm A."/>
            <person name="Herrera-Estrella A."/>
            <person name="Gabaldon T."/>
            <person name="Grigoriev I.V."/>
        </authorList>
    </citation>
    <scope>NUCLEOTIDE SEQUENCE [LARGE SCALE GENOMIC DNA]</scope>
    <source>
        <strain evidence="4">NRRL 1555(-)</strain>
    </source>
</reference>
<dbReference type="EMBL" id="KV441007">
    <property type="protein sequence ID" value="OAD65897.1"/>
    <property type="molecule type" value="Genomic_DNA"/>
</dbReference>
<gene>
    <name evidence="3" type="ORF">PHYBLDRAFT_152923</name>
</gene>
<feature type="compositionally biased region" description="Low complexity" evidence="1">
    <location>
        <begin position="90"/>
        <end position="109"/>
    </location>
</feature>
<dbReference type="SUPFAM" id="SSF57959">
    <property type="entry name" value="Leucine zipper domain"/>
    <property type="match status" value="1"/>
</dbReference>
<feature type="region of interest" description="Disordered" evidence="1">
    <location>
        <begin position="77"/>
        <end position="139"/>
    </location>
</feature>
<protein>
    <submittedName>
        <fullName evidence="3">Basic-leucine zipper transcription factor</fullName>
    </submittedName>
</protein>
<dbReference type="CDD" id="cd14705">
    <property type="entry name" value="bZIP_Zip1"/>
    <property type="match status" value="1"/>
</dbReference>
<dbReference type="InterPro" id="IPR046347">
    <property type="entry name" value="bZIP_sf"/>
</dbReference>
<dbReference type="VEuPathDB" id="FungiDB:PHYBLDRAFT_152923"/>
<dbReference type="InterPro" id="IPR004827">
    <property type="entry name" value="bZIP"/>
</dbReference>
<evidence type="ECO:0000256" key="1">
    <source>
        <dbReference type="SAM" id="MobiDB-lite"/>
    </source>
</evidence>
<name>A0A167JFK3_PHYB8</name>
<feature type="compositionally biased region" description="Acidic residues" evidence="1">
    <location>
        <begin position="312"/>
        <end position="347"/>
    </location>
</feature>
<sequence>MSSPVSLVSSMKPMAISSITSSLPLQPLHPQHQHQHQQSLSLSLSLPMSLPMSPSLVTPYSQDSRFFNYSTCGPQYRSLRSPPSTPGEDSFSSPPSSPNSYASSESLSPQTQSYDNHNHHHNHHGNNSLQRSHSHQNYHQRQTLIYSQQAESQLQHNDGGSIVMVAPPLTLEERRQRNKAASAKYRQKKNQQQNDMRQMIGRISEQNAVLGRQLQELRLENERLRATADRLRGNMVAKKMLRQWIGRHKEPEEKMTRSSSSSSSSSLPLPSSMSLSRSLSCNPRPQQTLCSTNTYAPHYQQNHEYPVVTLDQENEDGIVDDNNEEEEDDDNEDVDFDYQDEFSEEPL</sequence>
<evidence type="ECO:0000313" key="3">
    <source>
        <dbReference type="EMBL" id="OAD65897.1"/>
    </source>
</evidence>
<evidence type="ECO:0000313" key="4">
    <source>
        <dbReference type="Proteomes" id="UP000077315"/>
    </source>
</evidence>
<feature type="region of interest" description="Disordered" evidence="1">
    <location>
        <begin position="175"/>
        <end position="195"/>
    </location>
</feature>
<dbReference type="RefSeq" id="XP_018283937.1">
    <property type="nucleotide sequence ID" value="XM_018433028.1"/>
</dbReference>
<dbReference type="OrthoDB" id="1939598at2759"/>
<feature type="compositionally biased region" description="Basic and acidic residues" evidence="1">
    <location>
        <begin position="247"/>
        <end position="256"/>
    </location>
</feature>
<keyword evidence="4" id="KW-1185">Reference proteome</keyword>
<dbReference type="Proteomes" id="UP000077315">
    <property type="component" value="Unassembled WGS sequence"/>
</dbReference>